<evidence type="ECO:0000259" key="2">
    <source>
        <dbReference type="Pfam" id="PF00156"/>
    </source>
</evidence>
<sequence>MPPICFGCNAQLIRGEHILCTVCRHDLPITDYNFKEENEIDRIFYGRTRIKKASSMLFFSKTGIVKNLLHYLKYKNQEDIGDFLGNWYGEILLEKGDLMDIDIVLPVPLHHKKLQERGYNQVEKFGKQLASHLNARYMNDVLIKTANTKTQTKKTRLKRWQNNEDLYKIRDSAFLKNKKILLVDDVITTGATIEICAFALNKTKGVELYVATMAMVPKAMN</sequence>
<dbReference type="PANTHER" id="PTHR47505:SF1">
    <property type="entry name" value="DNA UTILIZATION PROTEIN YHGH"/>
    <property type="match status" value="1"/>
</dbReference>
<dbReference type="Gene3D" id="3.40.50.2020">
    <property type="match status" value="1"/>
</dbReference>
<name>A0ABU3BDK9_9FLAO</name>
<dbReference type="CDD" id="cd06223">
    <property type="entry name" value="PRTases_typeI"/>
    <property type="match status" value="1"/>
</dbReference>
<gene>
    <name evidence="3" type="ORF">RM520_01310</name>
</gene>
<comment type="similarity">
    <text evidence="1">Belongs to the ComF/GntX family.</text>
</comment>
<organism evidence="3 4">
    <name type="scientific">Croceitalea vernalis</name>
    <dbReference type="NCBI Taxonomy" id="3075599"/>
    <lineage>
        <taxon>Bacteria</taxon>
        <taxon>Pseudomonadati</taxon>
        <taxon>Bacteroidota</taxon>
        <taxon>Flavobacteriia</taxon>
        <taxon>Flavobacteriales</taxon>
        <taxon>Flavobacteriaceae</taxon>
        <taxon>Croceitalea</taxon>
    </lineage>
</organism>
<evidence type="ECO:0000313" key="4">
    <source>
        <dbReference type="Proteomes" id="UP001250662"/>
    </source>
</evidence>
<dbReference type="PANTHER" id="PTHR47505">
    <property type="entry name" value="DNA UTILIZATION PROTEIN YHGH"/>
    <property type="match status" value="1"/>
</dbReference>
<evidence type="ECO:0000256" key="1">
    <source>
        <dbReference type="ARBA" id="ARBA00008007"/>
    </source>
</evidence>
<keyword evidence="4" id="KW-1185">Reference proteome</keyword>
<dbReference type="SUPFAM" id="SSF53271">
    <property type="entry name" value="PRTase-like"/>
    <property type="match status" value="1"/>
</dbReference>
<protein>
    <submittedName>
        <fullName evidence="3">ComF family protein</fullName>
    </submittedName>
</protein>
<dbReference type="Proteomes" id="UP001250662">
    <property type="component" value="Unassembled WGS sequence"/>
</dbReference>
<dbReference type="InterPro" id="IPR051910">
    <property type="entry name" value="ComF/GntX_DNA_util-trans"/>
</dbReference>
<dbReference type="RefSeq" id="WP_311386701.1">
    <property type="nucleotide sequence ID" value="NZ_JAVRHU010000001.1"/>
</dbReference>
<accession>A0ABU3BDK9</accession>
<dbReference type="EMBL" id="JAVRHU010000001">
    <property type="protein sequence ID" value="MDT0620240.1"/>
    <property type="molecule type" value="Genomic_DNA"/>
</dbReference>
<feature type="domain" description="Phosphoribosyltransferase" evidence="2">
    <location>
        <begin position="125"/>
        <end position="202"/>
    </location>
</feature>
<proteinExistence type="inferred from homology"/>
<dbReference type="InterPro" id="IPR000836">
    <property type="entry name" value="PRTase_dom"/>
</dbReference>
<reference evidence="3 4" key="1">
    <citation type="submission" date="2023-09" db="EMBL/GenBank/DDBJ databases">
        <authorList>
            <person name="Rey-Velasco X."/>
        </authorList>
    </citation>
    <scope>NUCLEOTIDE SEQUENCE [LARGE SCALE GENOMIC DNA]</scope>
    <source>
        <strain evidence="3 4">P007</strain>
    </source>
</reference>
<dbReference type="InterPro" id="IPR029057">
    <property type="entry name" value="PRTase-like"/>
</dbReference>
<evidence type="ECO:0000313" key="3">
    <source>
        <dbReference type="EMBL" id="MDT0620240.1"/>
    </source>
</evidence>
<comment type="caution">
    <text evidence="3">The sequence shown here is derived from an EMBL/GenBank/DDBJ whole genome shotgun (WGS) entry which is preliminary data.</text>
</comment>
<dbReference type="Pfam" id="PF00156">
    <property type="entry name" value="Pribosyltran"/>
    <property type="match status" value="1"/>
</dbReference>